<dbReference type="EC" id="2.3.1.-" evidence="5"/>
<gene>
    <name evidence="5" type="primary">ydaF_2</name>
    <name evidence="5" type="ORF">CLOSAC_32180</name>
</gene>
<keyword evidence="2 5" id="KW-0012">Acyltransferase</keyword>
<name>A0A1S8N2B9_CLOSA</name>
<dbReference type="RefSeq" id="WP_077866282.1">
    <property type="nucleotide sequence ID" value="NZ_LZYZ01000006.1"/>
</dbReference>
<evidence type="ECO:0000256" key="3">
    <source>
        <dbReference type="ARBA" id="ARBA00038502"/>
    </source>
</evidence>
<evidence type="ECO:0000313" key="6">
    <source>
        <dbReference type="Proteomes" id="UP000191154"/>
    </source>
</evidence>
<dbReference type="Gene3D" id="3.40.630.30">
    <property type="match status" value="1"/>
</dbReference>
<comment type="caution">
    <text evidence="5">The sequence shown here is derived from an EMBL/GenBank/DDBJ whole genome shotgun (WGS) entry which is preliminary data.</text>
</comment>
<dbReference type="PANTHER" id="PTHR43792">
    <property type="entry name" value="GNAT FAMILY, PUTATIVE (AFU_ORTHOLOGUE AFUA_3G00765)-RELATED-RELATED"/>
    <property type="match status" value="1"/>
</dbReference>
<dbReference type="Pfam" id="PF13302">
    <property type="entry name" value="Acetyltransf_3"/>
    <property type="match status" value="1"/>
</dbReference>
<evidence type="ECO:0000259" key="4">
    <source>
        <dbReference type="Pfam" id="PF13302"/>
    </source>
</evidence>
<dbReference type="AlphaFoldDB" id="A0A1S8N2B9"/>
<reference evidence="5 6" key="1">
    <citation type="submission" date="2016-05" db="EMBL/GenBank/DDBJ databases">
        <title>Microbial solvent formation.</title>
        <authorList>
            <person name="Poehlein A."/>
            <person name="Montoya Solano J.D."/>
            <person name="Flitsch S."/>
            <person name="Krabben P."/>
            <person name="Duerre P."/>
            <person name="Daniel R."/>
        </authorList>
    </citation>
    <scope>NUCLEOTIDE SEQUENCE [LARGE SCALE GENOMIC DNA]</scope>
    <source>
        <strain evidence="5 6">L1-8</strain>
    </source>
</reference>
<organism evidence="5 6">
    <name type="scientific">Clostridium saccharobutylicum</name>
    <dbReference type="NCBI Taxonomy" id="169679"/>
    <lineage>
        <taxon>Bacteria</taxon>
        <taxon>Bacillati</taxon>
        <taxon>Bacillota</taxon>
        <taxon>Clostridia</taxon>
        <taxon>Eubacteriales</taxon>
        <taxon>Clostridiaceae</taxon>
        <taxon>Clostridium</taxon>
    </lineage>
</organism>
<dbReference type="Proteomes" id="UP000191154">
    <property type="component" value="Unassembled WGS sequence"/>
</dbReference>
<dbReference type="InterPro" id="IPR000182">
    <property type="entry name" value="GNAT_dom"/>
</dbReference>
<dbReference type="STRING" id="169679.CSACC_23500"/>
<evidence type="ECO:0000313" key="5">
    <source>
        <dbReference type="EMBL" id="OOM10597.1"/>
    </source>
</evidence>
<feature type="domain" description="N-acetyltransferase" evidence="4">
    <location>
        <begin position="14"/>
        <end position="154"/>
    </location>
</feature>
<evidence type="ECO:0000256" key="1">
    <source>
        <dbReference type="ARBA" id="ARBA00022679"/>
    </source>
</evidence>
<dbReference type="GO" id="GO:0016747">
    <property type="term" value="F:acyltransferase activity, transferring groups other than amino-acyl groups"/>
    <property type="evidence" value="ECO:0007669"/>
    <property type="project" value="InterPro"/>
</dbReference>
<sequence length="194" mass="22986">MLNHKGTCILETTRLILRPFAVNDIEDMYYNWACDEEVTRYLTWKEHKDINRTSLAVALWVKSYNEKEFYNWVIQDKKNKKIMGSICLFNVDNYNENCEVGYCLGKKFWNKGIMYEALIKVVDFAFCEIGFERISARRHLGNLASGRVMKKCKFIYEGTLRNIIKDKEGNLVDCKYYSILKSDYIKDKLLLYSK</sequence>
<evidence type="ECO:0000256" key="2">
    <source>
        <dbReference type="ARBA" id="ARBA00023315"/>
    </source>
</evidence>
<dbReference type="SUPFAM" id="SSF55729">
    <property type="entry name" value="Acyl-CoA N-acyltransferases (Nat)"/>
    <property type="match status" value="1"/>
</dbReference>
<protein>
    <submittedName>
        <fullName evidence="5">Putative ribosomal N-acetyltransferase YdaF</fullName>
        <ecNumber evidence="5">2.3.1.-</ecNumber>
    </submittedName>
</protein>
<dbReference type="EMBL" id="LZYZ01000006">
    <property type="protein sequence ID" value="OOM10597.1"/>
    <property type="molecule type" value="Genomic_DNA"/>
</dbReference>
<keyword evidence="1 5" id="KW-0808">Transferase</keyword>
<accession>A0A1S8N2B9</accession>
<comment type="similarity">
    <text evidence="3">Belongs to the acetyltransferase family. RimJ subfamily.</text>
</comment>
<dbReference type="InterPro" id="IPR016181">
    <property type="entry name" value="Acyl_CoA_acyltransferase"/>
</dbReference>
<dbReference type="PANTHER" id="PTHR43792:SF8">
    <property type="entry name" value="[RIBOSOMAL PROTEIN US5]-ALANINE N-ACETYLTRANSFERASE"/>
    <property type="match status" value="1"/>
</dbReference>
<proteinExistence type="inferred from homology"/>
<dbReference type="InterPro" id="IPR051531">
    <property type="entry name" value="N-acetyltransferase"/>
</dbReference>